<evidence type="ECO:0000313" key="3">
    <source>
        <dbReference type="Proteomes" id="UP001454036"/>
    </source>
</evidence>
<protein>
    <recommendedName>
        <fullName evidence="1">RNase H type-1 domain-containing protein</fullName>
    </recommendedName>
</protein>
<evidence type="ECO:0000313" key="2">
    <source>
        <dbReference type="EMBL" id="GAA0151723.1"/>
    </source>
</evidence>
<accession>A0AAV3PKV9</accession>
<sequence length="103" mass="11345">MLVIFDTIRSVINNGASLAVDFTRTMGNGAELAFLGSLRKPLSIDGSLGIVCRDALGVFRGACFMQQLWVTSPLVAEAHAIREGLHFAWKCNYRRIEIESDSK</sequence>
<proteinExistence type="predicted"/>
<reference evidence="2 3" key="1">
    <citation type="submission" date="2024-01" db="EMBL/GenBank/DDBJ databases">
        <title>The complete chloroplast genome sequence of Lithospermum erythrorhizon: insights into the phylogenetic relationship among Boraginaceae species and the maternal lineages of purple gromwells.</title>
        <authorList>
            <person name="Okada T."/>
            <person name="Watanabe K."/>
        </authorList>
    </citation>
    <scope>NUCLEOTIDE SEQUENCE [LARGE SCALE GENOMIC DNA]</scope>
</reference>
<dbReference type="GO" id="GO:0003676">
    <property type="term" value="F:nucleic acid binding"/>
    <property type="evidence" value="ECO:0007669"/>
    <property type="project" value="InterPro"/>
</dbReference>
<dbReference type="GO" id="GO:0004523">
    <property type="term" value="F:RNA-DNA hybrid ribonuclease activity"/>
    <property type="evidence" value="ECO:0007669"/>
    <property type="project" value="InterPro"/>
</dbReference>
<dbReference type="EMBL" id="BAABME010001840">
    <property type="protein sequence ID" value="GAA0151723.1"/>
    <property type="molecule type" value="Genomic_DNA"/>
</dbReference>
<keyword evidence="3" id="KW-1185">Reference proteome</keyword>
<organism evidence="2 3">
    <name type="scientific">Lithospermum erythrorhizon</name>
    <name type="common">Purple gromwell</name>
    <name type="synonym">Lithospermum officinale var. erythrorhizon</name>
    <dbReference type="NCBI Taxonomy" id="34254"/>
    <lineage>
        <taxon>Eukaryota</taxon>
        <taxon>Viridiplantae</taxon>
        <taxon>Streptophyta</taxon>
        <taxon>Embryophyta</taxon>
        <taxon>Tracheophyta</taxon>
        <taxon>Spermatophyta</taxon>
        <taxon>Magnoliopsida</taxon>
        <taxon>eudicotyledons</taxon>
        <taxon>Gunneridae</taxon>
        <taxon>Pentapetalae</taxon>
        <taxon>asterids</taxon>
        <taxon>lamiids</taxon>
        <taxon>Boraginales</taxon>
        <taxon>Boraginaceae</taxon>
        <taxon>Boraginoideae</taxon>
        <taxon>Lithospermeae</taxon>
        <taxon>Lithospermum</taxon>
    </lineage>
</organism>
<dbReference type="InterPro" id="IPR044730">
    <property type="entry name" value="RNase_H-like_dom_plant"/>
</dbReference>
<feature type="domain" description="RNase H type-1" evidence="1">
    <location>
        <begin position="45"/>
        <end position="103"/>
    </location>
</feature>
<gene>
    <name evidence="2" type="ORF">LIER_10378</name>
</gene>
<dbReference type="PANTHER" id="PTHR47074">
    <property type="entry name" value="BNAC02G40300D PROTEIN"/>
    <property type="match status" value="1"/>
</dbReference>
<evidence type="ECO:0000259" key="1">
    <source>
        <dbReference type="Pfam" id="PF13456"/>
    </source>
</evidence>
<dbReference type="Proteomes" id="UP001454036">
    <property type="component" value="Unassembled WGS sequence"/>
</dbReference>
<name>A0AAV3PKV9_LITER</name>
<dbReference type="AlphaFoldDB" id="A0AAV3PKV9"/>
<comment type="caution">
    <text evidence="2">The sequence shown here is derived from an EMBL/GenBank/DDBJ whole genome shotgun (WGS) entry which is preliminary data.</text>
</comment>
<dbReference type="InterPro" id="IPR052929">
    <property type="entry name" value="RNase_H-like_EbsB-rel"/>
</dbReference>
<dbReference type="CDD" id="cd06222">
    <property type="entry name" value="RNase_H_like"/>
    <property type="match status" value="1"/>
</dbReference>
<dbReference type="InterPro" id="IPR002156">
    <property type="entry name" value="RNaseH_domain"/>
</dbReference>
<dbReference type="Pfam" id="PF13456">
    <property type="entry name" value="RVT_3"/>
    <property type="match status" value="1"/>
</dbReference>
<dbReference type="PANTHER" id="PTHR47074:SF11">
    <property type="entry name" value="REVERSE TRANSCRIPTASE-LIKE PROTEIN"/>
    <property type="match status" value="1"/>
</dbReference>